<comment type="caution">
    <text evidence="2">The sequence shown here is derived from an EMBL/GenBank/DDBJ whole genome shotgun (WGS) entry which is preliminary data.</text>
</comment>
<accession>A0AAW2GNY0</accession>
<reference evidence="2 3" key="1">
    <citation type="submission" date="2023-03" db="EMBL/GenBank/DDBJ databases">
        <title>High recombination rates correlate with genetic variation in Cardiocondyla obscurior ants.</title>
        <authorList>
            <person name="Errbii M."/>
        </authorList>
    </citation>
    <scope>NUCLEOTIDE SEQUENCE [LARGE SCALE GENOMIC DNA]</scope>
    <source>
        <strain evidence="2">Alpha-2009</strain>
        <tissue evidence="2">Whole body</tissue>
    </source>
</reference>
<keyword evidence="3" id="KW-1185">Reference proteome</keyword>
<dbReference type="Proteomes" id="UP001430953">
    <property type="component" value="Unassembled WGS sequence"/>
</dbReference>
<dbReference type="EMBL" id="JADYXP020000003">
    <property type="protein sequence ID" value="KAL0128422.1"/>
    <property type="molecule type" value="Genomic_DNA"/>
</dbReference>
<protein>
    <submittedName>
        <fullName evidence="2">Uncharacterized protein</fullName>
    </submittedName>
</protein>
<keyword evidence="1" id="KW-0812">Transmembrane</keyword>
<gene>
    <name evidence="2" type="ORF">PUN28_003597</name>
</gene>
<organism evidence="2 3">
    <name type="scientific">Cardiocondyla obscurior</name>
    <dbReference type="NCBI Taxonomy" id="286306"/>
    <lineage>
        <taxon>Eukaryota</taxon>
        <taxon>Metazoa</taxon>
        <taxon>Ecdysozoa</taxon>
        <taxon>Arthropoda</taxon>
        <taxon>Hexapoda</taxon>
        <taxon>Insecta</taxon>
        <taxon>Pterygota</taxon>
        <taxon>Neoptera</taxon>
        <taxon>Endopterygota</taxon>
        <taxon>Hymenoptera</taxon>
        <taxon>Apocrita</taxon>
        <taxon>Aculeata</taxon>
        <taxon>Formicoidea</taxon>
        <taxon>Formicidae</taxon>
        <taxon>Myrmicinae</taxon>
        <taxon>Cardiocondyla</taxon>
    </lineage>
</organism>
<proteinExistence type="predicted"/>
<keyword evidence="1" id="KW-1133">Transmembrane helix</keyword>
<evidence type="ECO:0000256" key="1">
    <source>
        <dbReference type="SAM" id="Phobius"/>
    </source>
</evidence>
<dbReference type="AlphaFoldDB" id="A0AAW2GNY0"/>
<feature type="transmembrane region" description="Helical" evidence="1">
    <location>
        <begin position="30"/>
        <end position="50"/>
    </location>
</feature>
<keyword evidence="1" id="KW-0472">Membrane</keyword>
<evidence type="ECO:0000313" key="3">
    <source>
        <dbReference type="Proteomes" id="UP001430953"/>
    </source>
</evidence>
<feature type="transmembrane region" description="Helical" evidence="1">
    <location>
        <begin position="7"/>
        <end position="24"/>
    </location>
</feature>
<sequence>MLKSSIYYSNFFFFFVFYQLHNTLQHDVHISVMYILNFFISLSMYIRIILKGKLYNKILYNLVYGKNERCTDFNTFVFFLYKRIASLYFPNLSYPIPHFHTCKLLRNDKSERRRRRIL</sequence>
<name>A0AAW2GNY0_9HYME</name>
<evidence type="ECO:0000313" key="2">
    <source>
        <dbReference type="EMBL" id="KAL0128422.1"/>
    </source>
</evidence>